<protein>
    <submittedName>
        <fullName evidence="2">Uncharacterized protein</fullName>
    </submittedName>
</protein>
<accession>A0A0C9XTS9</accession>
<evidence type="ECO:0000313" key="2">
    <source>
        <dbReference type="EMBL" id="KIK01117.1"/>
    </source>
</evidence>
<dbReference type="EMBL" id="KN838612">
    <property type="protein sequence ID" value="KIK01117.1"/>
    <property type="molecule type" value="Genomic_DNA"/>
</dbReference>
<reference evidence="3" key="2">
    <citation type="submission" date="2015-01" db="EMBL/GenBank/DDBJ databases">
        <title>Evolutionary Origins and Diversification of the Mycorrhizal Mutualists.</title>
        <authorList>
            <consortium name="DOE Joint Genome Institute"/>
            <consortium name="Mycorrhizal Genomics Consortium"/>
            <person name="Kohler A."/>
            <person name="Kuo A."/>
            <person name="Nagy L.G."/>
            <person name="Floudas D."/>
            <person name="Copeland A."/>
            <person name="Barry K.W."/>
            <person name="Cichocki N."/>
            <person name="Veneault-Fourrey C."/>
            <person name="LaButti K."/>
            <person name="Lindquist E.A."/>
            <person name="Lipzen A."/>
            <person name="Lundell T."/>
            <person name="Morin E."/>
            <person name="Murat C."/>
            <person name="Riley R."/>
            <person name="Ohm R."/>
            <person name="Sun H."/>
            <person name="Tunlid A."/>
            <person name="Henrissat B."/>
            <person name="Grigoriev I.V."/>
            <person name="Hibbett D.S."/>
            <person name="Martin F."/>
        </authorList>
    </citation>
    <scope>NUCLEOTIDE SEQUENCE [LARGE SCALE GENOMIC DNA]</scope>
    <source>
        <strain evidence="3">LaAM-08-1</strain>
    </source>
</reference>
<sequence>MLQRKRVLTDENLPVPRTLAPTQKRSSSFVNSFGTPLTNTPLQTPSQTCSLEFVDAFTPVPKRRKLCRNATEEGPNLRSAGIIQDAAAAAERTGEEDRQVAEGQDKKRLEDEEKKEDDRLNKALRLVEGVGYPTLHTFLKALLATNDQHRSSQVSRMLIQHGSSLLDSIRQRQPKVANDWAISTVCQLVAAEGDRLAQQFKPEQKQPVSEILKKFSMTELVAFHSLHKFKSDSKLQVIYNAKGSNRTWAWLSMVSMCIFALRDVIQY</sequence>
<evidence type="ECO:0000313" key="3">
    <source>
        <dbReference type="Proteomes" id="UP000054477"/>
    </source>
</evidence>
<evidence type="ECO:0000256" key="1">
    <source>
        <dbReference type="SAM" id="MobiDB-lite"/>
    </source>
</evidence>
<feature type="compositionally biased region" description="Basic and acidic residues" evidence="1">
    <location>
        <begin position="92"/>
        <end position="116"/>
    </location>
</feature>
<proteinExistence type="predicted"/>
<dbReference type="AlphaFoldDB" id="A0A0C9XTS9"/>
<dbReference type="Proteomes" id="UP000054477">
    <property type="component" value="Unassembled WGS sequence"/>
</dbReference>
<dbReference type="OrthoDB" id="3022857at2759"/>
<name>A0A0C9XTS9_9AGAR</name>
<feature type="compositionally biased region" description="Polar residues" evidence="1">
    <location>
        <begin position="20"/>
        <end position="32"/>
    </location>
</feature>
<feature type="region of interest" description="Disordered" evidence="1">
    <location>
        <begin position="88"/>
        <end position="116"/>
    </location>
</feature>
<gene>
    <name evidence="2" type="ORF">K443DRAFT_7165</name>
</gene>
<keyword evidence="3" id="KW-1185">Reference proteome</keyword>
<dbReference type="HOGENOM" id="CLU_1042310_0_0_1"/>
<organism evidence="2 3">
    <name type="scientific">Laccaria amethystina LaAM-08-1</name>
    <dbReference type="NCBI Taxonomy" id="1095629"/>
    <lineage>
        <taxon>Eukaryota</taxon>
        <taxon>Fungi</taxon>
        <taxon>Dikarya</taxon>
        <taxon>Basidiomycota</taxon>
        <taxon>Agaricomycotina</taxon>
        <taxon>Agaricomycetes</taxon>
        <taxon>Agaricomycetidae</taxon>
        <taxon>Agaricales</taxon>
        <taxon>Agaricineae</taxon>
        <taxon>Hydnangiaceae</taxon>
        <taxon>Laccaria</taxon>
    </lineage>
</organism>
<reference evidence="2 3" key="1">
    <citation type="submission" date="2014-04" db="EMBL/GenBank/DDBJ databases">
        <authorList>
            <consortium name="DOE Joint Genome Institute"/>
            <person name="Kuo A."/>
            <person name="Kohler A."/>
            <person name="Nagy L.G."/>
            <person name="Floudas D."/>
            <person name="Copeland A."/>
            <person name="Barry K.W."/>
            <person name="Cichocki N."/>
            <person name="Veneault-Fourrey C."/>
            <person name="LaButti K."/>
            <person name="Lindquist E.A."/>
            <person name="Lipzen A."/>
            <person name="Lundell T."/>
            <person name="Morin E."/>
            <person name="Murat C."/>
            <person name="Sun H."/>
            <person name="Tunlid A."/>
            <person name="Henrissat B."/>
            <person name="Grigoriev I.V."/>
            <person name="Hibbett D.S."/>
            <person name="Martin F."/>
            <person name="Nordberg H.P."/>
            <person name="Cantor M.N."/>
            <person name="Hua S.X."/>
        </authorList>
    </citation>
    <scope>NUCLEOTIDE SEQUENCE [LARGE SCALE GENOMIC DNA]</scope>
    <source>
        <strain evidence="2 3">LaAM-08-1</strain>
    </source>
</reference>
<feature type="region of interest" description="Disordered" evidence="1">
    <location>
        <begin position="1"/>
        <end position="32"/>
    </location>
</feature>
<dbReference type="STRING" id="1095629.A0A0C9XTS9"/>